<sequence length="181" mass="20138">MSTTKIVRTLDMGKGVSLNLVVDTSQPEDSTSRWMTDAIAEGRSGDPPLEVPPHWHRLHSETMEVREGRVNVTVDGVTRVAVAGEKVHIPIGAVHGFKGFPGERLVVREMSDPAGDYKHLFFADLLSGTWPSGFWHTMRVFYDGDGYPSLGLYFKGFDIAFVTVFGGIAKLFLEKRQEKLE</sequence>
<dbReference type="Pfam" id="PF07883">
    <property type="entry name" value="Cupin_2"/>
    <property type="match status" value="1"/>
</dbReference>
<dbReference type="Gene3D" id="2.60.120.10">
    <property type="entry name" value="Jelly Rolls"/>
    <property type="match status" value="1"/>
</dbReference>
<comment type="caution">
    <text evidence="2">The sequence shown here is derived from an EMBL/GenBank/DDBJ whole genome shotgun (WGS) entry which is preliminary data.</text>
</comment>
<organism evidence="2 3">
    <name type="scientific">Diaporthe australafricana</name>
    <dbReference type="NCBI Taxonomy" id="127596"/>
    <lineage>
        <taxon>Eukaryota</taxon>
        <taxon>Fungi</taxon>
        <taxon>Dikarya</taxon>
        <taxon>Ascomycota</taxon>
        <taxon>Pezizomycotina</taxon>
        <taxon>Sordariomycetes</taxon>
        <taxon>Sordariomycetidae</taxon>
        <taxon>Diaporthales</taxon>
        <taxon>Diaporthaceae</taxon>
        <taxon>Diaporthe</taxon>
    </lineage>
</organism>
<feature type="domain" description="Cupin type-2" evidence="1">
    <location>
        <begin position="50"/>
        <end position="98"/>
    </location>
</feature>
<gene>
    <name evidence="2" type="ORF">Daus18300_006568</name>
</gene>
<evidence type="ECO:0000259" key="1">
    <source>
        <dbReference type="Pfam" id="PF07883"/>
    </source>
</evidence>
<keyword evidence="3" id="KW-1185">Reference proteome</keyword>
<dbReference type="Proteomes" id="UP001583177">
    <property type="component" value="Unassembled WGS sequence"/>
</dbReference>
<dbReference type="EMBL" id="JAWRVE010000053">
    <property type="protein sequence ID" value="KAL1866865.1"/>
    <property type="molecule type" value="Genomic_DNA"/>
</dbReference>
<protein>
    <recommendedName>
        <fullName evidence="1">Cupin type-2 domain-containing protein</fullName>
    </recommendedName>
</protein>
<dbReference type="SUPFAM" id="SSF51182">
    <property type="entry name" value="RmlC-like cupins"/>
    <property type="match status" value="1"/>
</dbReference>
<accession>A0ABR3WTW8</accession>
<name>A0ABR3WTW8_9PEZI</name>
<proteinExistence type="predicted"/>
<reference evidence="2 3" key="1">
    <citation type="journal article" date="2024" name="IMA Fungus">
        <title>IMA Genome - F19 : A genome assembly and annotation guide to empower mycologists, including annotated draft genome sequences of Ceratocystis pirilliformis, Diaporthe australafricana, Fusarium ophioides, Paecilomyces lecythidis, and Sporothrix stenoceras.</title>
        <authorList>
            <person name="Aylward J."/>
            <person name="Wilson A.M."/>
            <person name="Visagie C.M."/>
            <person name="Spraker J."/>
            <person name="Barnes I."/>
            <person name="Buitendag C."/>
            <person name="Ceriani C."/>
            <person name="Del Mar Angel L."/>
            <person name="du Plessis D."/>
            <person name="Fuchs T."/>
            <person name="Gasser K."/>
            <person name="Kramer D."/>
            <person name="Li W."/>
            <person name="Munsamy K."/>
            <person name="Piso A."/>
            <person name="Price J.L."/>
            <person name="Sonnekus B."/>
            <person name="Thomas C."/>
            <person name="van der Nest A."/>
            <person name="van Dijk A."/>
            <person name="van Heerden A."/>
            <person name="van Vuuren N."/>
            <person name="Yilmaz N."/>
            <person name="Duong T.A."/>
            <person name="van der Merwe N.A."/>
            <person name="Wingfield M.J."/>
            <person name="Wingfield B.D."/>
        </authorList>
    </citation>
    <scope>NUCLEOTIDE SEQUENCE [LARGE SCALE GENOMIC DNA]</scope>
    <source>
        <strain evidence="2 3">CMW 18300</strain>
    </source>
</reference>
<dbReference type="InterPro" id="IPR013096">
    <property type="entry name" value="Cupin_2"/>
</dbReference>
<dbReference type="InterPro" id="IPR014710">
    <property type="entry name" value="RmlC-like_jellyroll"/>
</dbReference>
<evidence type="ECO:0000313" key="3">
    <source>
        <dbReference type="Proteomes" id="UP001583177"/>
    </source>
</evidence>
<evidence type="ECO:0000313" key="2">
    <source>
        <dbReference type="EMBL" id="KAL1866865.1"/>
    </source>
</evidence>
<dbReference type="InterPro" id="IPR011051">
    <property type="entry name" value="RmlC_Cupin_sf"/>
</dbReference>